<evidence type="ECO:0000313" key="2">
    <source>
        <dbReference type="EMBL" id="OPJ56166.1"/>
    </source>
</evidence>
<reference evidence="2 3" key="1">
    <citation type="submission" date="2017-03" db="EMBL/GenBank/DDBJ databases">
        <title>Genome sequence of Clostridium oryzae DSM 28571.</title>
        <authorList>
            <person name="Poehlein A."/>
            <person name="Daniel R."/>
        </authorList>
    </citation>
    <scope>NUCLEOTIDE SEQUENCE [LARGE SCALE GENOMIC DNA]</scope>
    <source>
        <strain evidence="2 3">DSM 28571</strain>
    </source>
</reference>
<dbReference type="Pfam" id="PF01841">
    <property type="entry name" value="Transglut_core"/>
    <property type="match status" value="1"/>
</dbReference>
<dbReference type="RefSeq" id="WP_079428409.1">
    <property type="nucleotide sequence ID" value="NZ_MZGV01000099.1"/>
</dbReference>
<dbReference type="SUPFAM" id="SSF54001">
    <property type="entry name" value="Cysteine proteinases"/>
    <property type="match status" value="1"/>
</dbReference>
<dbReference type="InterPro" id="IPR038765">
    <property type="entry name" value="Papain-like_cys_pep_sf"/>
</dbReference>
<organism evidence="2 3">
    <name type="scientific">Clostridium oryzae</name>
    <dbReference type="NCBI Taxonomy" id="1450648"/>
    <lineage>
        <taxon>Bacteria</taxon>
        <taxon>Bacillati</taxon>
        <taxon>Bacillota</taxon>
        <taxon>Clostridia</taxon>
        <taxon>Eubacteriales</taxon>
        <taxon>Clostridiaceae</taxon>
        <taxon>Clostridium</taxon>
    </lineage>
</organism>
<protein>
    <submittedName>
        <fullName evidence="2">Transglutaminase-like superfamily protein</fullName>
    </submittedName>
</protein>
<sequence>MFSEVLEYYSKPGAITNLDKYKTFTDWLTNNPTAIYQVVQGLIVHDSWVGDYGESYNENHEYSQKTAYMEDLLDKILEIDGSNLAIPRHPRDRVIACCREFATLMCAFLRAKKIPARSRCGFALYFGWNGIYEDHWICEYWNGDQWLRCDPQLDPLQQSSVINWALKGNDIKNKMNRIQQFNPYDLKCDEFITAGEAWKLCREGNENPEHFGISSPIRPEWGIDSLFGLWFIRGQLLRDFAALNKVETVPYLVRICKGLDWKPWHLVYAKDSELTDEELSLLDKIADLTTDVDTNFYKIREAYLTNKDLTVPDEIISR</sequence>
<comment type="caution">
    <text evidence="2">The sequence shown here is derived from an EMBL/GenBank/DDBJ whole genome shotgun (WGS) entry which is preliminary data.</text>
</comment>
<dbReference type="AlphaFoldDB" id="A0A1V4I881"/>
<dbReference type="InterPro" id="IPR002931">
    <property type="entry name" value="Transglutaminase-like"/>
</dbReference>
<evidence type="ECO:0000259" key="1">
    <source>
        <dbReference type="Pfam" id="PF01841"/>
    </source>
</evidence>
<keyword evidence="3" id="KW-1185">Reference proteome</keyword>
<dbReference type="Gene3D" id="3.10.620.30">
    <property type="match status" value="1"/>
</dbReference>
<gene>
    <name evidence="2" type="ORF">CLORY_43150</name>
</gene>
<proteinExistence type="predicted"/>
<dbReference type="Proteomes" id="UP000190080">
    <property type="component" value="Unassembled WGS sequence"/>
</dbReference>
<name>A0A1V4I881_9CLOT</name>
<feature type="domain" description="Transglutaminase-like" evidence="1">
    <location>
        <begin position="96"/>
        <end position="151"/>
    </location>
</feature>
<evidence type="ECO:0000313" key="3">
    <source>
        <dbReference type="Proteomes" id="UP000190080"/>
    </source>
</evidence>
<dbReference type="EMBL" id="MZGV01000099">
    <property type="protein sequence ID" value="OPJ56166.1"/>
    <property type="molecule type" value="Genomic_DNA"/>
</dbReference>
<dbReference type="OrthoDB" id="148799at2"/>
<accession>A0A1V4I881</accession>
<dbReference type="STRING" id="1450648.CLORY_43150"/>